<evidence type="ECO:0000313" key="1">
    <source>
        <dbReference type="EMBL" id="MBI0553944.1"/>
    </source>
</evidence>
<dbReference type="OrthoDB" id="1453311at2"/>
<dbReference type="KEGG" id="ppar:A8F97_03825"/>
<dbReference type="GeneID" id="45848585"/>
<comment type="caution">
    <text evidence="2">The sequence shown here is derived from an EMBL/GenBank/DDBJ whole genome shotgun (WGS) entry which is preliminary data.</text>
</comment>
<dbReference type="RefSeq" id="WP_033071737.1">
    <property type="nucleotide sequence ID" value="NZ_BSWE01000001.1"/>
</dbReference>
<keyword evidence="4" id="KW-1185">Reference proteome</keyword>
<evidence type="ECO:0000313" key="2">
    <source>
        <dbReference type="EMBL" id="RKO76966.1"/>
    </source>
</evidence>
<dbReference type="Proteomes" id="UP000269665">
    <property type="component" value="Unassembled WGS sequence"/>
</dbReference>
<name>A0A8B3F9F3_PECPM</name>
<reference evidence="1" key="3">
    <citation type="submission" date="2024-05" db="EMBL/GenBank/DDBJ databases">
        <title>Identification of Pectobacterium versatile causing blackleg of potato from New York State with a whole genome sequencing approach.</title>
        <authorList>
            <person name="Ma X."/>
            <person name="Swingle B."/>
        </authorList>
    </citation>
    <scope>NUCLEOTIDE SEQUENCE</scope>
    <source>
        <strain evidence="1">NY1588A</strain>
    </source>
</reference>
<dbReference type="AlphaFoldDB" id="A0A8B3F9F3"/>
<sequence>MEMQEFYDFLMDDRLLELREKLRTSDNIFDVINLTENQNSSMLAWCLNPNEGHCQGDAVIKDFLTAAYQAGYETNKSANKKFFAKWTPGSIQSTSFGSAFMTREFSISDSEGSKRRLDLFLIDPKNKFIVTIENKVGAELSGAQLDDYYKAVQSTFSNKTVFKDYGFAYVVLDKKLETYSEEKLVKLGDKWALLSYQWLEQAARRARLQLQNNNAAAQLLMAYCQKQAQWQDPNEKHISELSAQLAAQHESVIDRLSQLKKLKPTDWKPTHLEGVEGEALLFMQQNDQLCDQLIQAKGISGILVTLRKSFPLLAEDHLEIGRTWLNVTMPAILALRHPDNGYWPIYVSVVRENGPNSPFTLSLVYYEDNISKELCDVPELHRLLRSHYPNLEKKQRRQWKIAAKKEGISTQTIAEETVTFLQDVGKLLETAREKKIVLN</sequence>
<dbReference type="Proteomes" id="UP001194579">
    <property type="component" value="Unassembled WGS sequence"/>
</dbReference>
<dbReference type="InterPro" id="IPR029470">
    <property type="entry name" value="PDDEXK_4"/>
</dbReference>
<protein>
    <submittedName>
        <fullName evidence="1">PD-(D/E)XK nuclease family protein</fullName>
    </submittedName>
</protein>
<evidence type="ECO:0000313" key="3">
    <source>
        <dbReference type="Proteomes" id="UP000269665"/>
    </source>
</evidence>
<dbReference type="EMBL" id="PSZG01000001">
    <property type="protein sequence ID" value="RKO76966.1"/>
    <property type="molecule type" value="Genomic_DNA"/>
</dbReference>
<reference evidence="2 3" key="1">
    <citation type="journal article" date="2018" name="BMC Genomics">
        <title>High genomic variability in the plant pathogenic bacterium Pectobacterium parmentieri deciphered from de novo assembled complete genomes.</title>
        <authorList>
            <person name="Zoledowska S."/>
            <person name="Motyka-Pomagruk A."/>
            <person name="Sledz W."/>
            <person name="Mengoni A."/>
            <person name="Lojkowska E."/>
        </authorList>
    </citation>
    <scope>NUCLEOTIDE SEQUENCE [LARGE SCALE GENOMIC DNA]</scope>
    <source>
        <strain evidence="2 3">IFB5626</strain>
    </source>
</reference>
<accession>A0A8B3F9F3</accession>
<reference evidence="4" key="2">
    <citation type="submission" date="2023-07" db="EMBL/GenBank/DDBJ databases">
        <title>Identification of Pectobacterium versatile causing blackleg of potato from New York State with a whole genome sequencing approach.</title>
        <authorList>
            <person name="Ma X."/>
            <person name="Swingle B."/>
        </authorList>
    </citation>
    <scope>NUCLEOTIDE SEQUENCE [LARGE SCALE GENOMIC DNA]</scope>
    <source>
        <strain evidence="4">NY1588A</strain>
    </source>
</reference>
<gene>
    <name evidence="2" type="ORF">C5E00_09295</name>
    <name evidence="1" type="ORF">F6Q06_05470</name>
</gene>
<dbReference type="EMBL" id="WABS01000008">
    <property type="protein sequence ID" value="MBI0553944.1"/>
    <property type="molecule type" value="Genomic_DNA"/>
</dbReference>
<dbReference type="Pfam" id="PF14281">
    <property type="entry name" value="PDDEXK_4"/>
    <property type="match status" value="1"/>
</dbReference>
<evidence type="ECO:0000313" key="4">
    <source>
        <dbReference type="Proteomes" id="UP001194579"/>
    </source>
</evidence>
<proteinExistence type="predicted"/>
<organism evidence="2 3">
    <name type="scientific">Pectobacterium parmentieri</name>
    <dbReference type="NCBI Taxonomy" id="1905730"/>
    <lineage>
        <taxon>Bacteria</taxon>
        <taxon>Pseudomonadati</taxon>
        <taxon>Pseudomonadota</taxon>
        <taxon>Gammaproteobacteria</taxon>
        <taxon>Enterobacterales</taxon>
        <taxon>Pectobacteriaceae</taxon>
        <taxon>Pectobacterium</taxon>
    </lineage>
</organism>